<dbReference type="PROSITE" id="PS51257">
    <property type="entry name" value="PROKAR_LIPOPROTEIN"/>
    <property type="match status" value="1"/>
</dbReference>
<protein>
    <submittedName>
        <fullName evidence="1">Uncharacterized protein</fullName>
    </submittedName>
</protein>
<evidence type="ECO:0000313" key="2">
    <source>
        <dbReference type="Proteomes" id="UP000724672"/>
    </source>
</evidence>
<sequence length="133" mass="14891">MRKILFVMLIGVVLILSGCSNTEYSKNFVGIPIYEGANEVMSDDTGEGYTEIYSVNNSNIGFGEVVDFYMENIDKDIWDIEESKDKPAGNVDKIKQYGLTHEDKKVILTLTYSDSDNMEPSVNITLSGDRISE</sequence>
<organism evidence="1 2">
    <name type="scientific">Anaeromonas frigoriresistens</name>
    <dbReference type="NCBI Taxonomy" id="2683708"/>
    <lineage>
        <taxon>Bacteria</taxon>
        <taxon>Bacillati</taxon>
        <taxon>Bacillota</taxon>
        <taxon>Tissierellia</taxon>
        <taxon>Tissierellales</taxon>
        <taxon>Thermohalobacteraceae</taxon>
        <taxon>Anaeromonas</taxon>
    </lineage>
</organism>
<gene>
    <name evidence="1" type="ORF">GOQ27_01160</name>
</gene>
<proteinExistence type="predicted"/>
<dbReference type="EMBL" id="WSFT01000009">
    <property type="protein sequence ID" value="MBS4537049.1"/>
    <property type="molecule type" value="Genomic_DNA"/>
</dbReference>
<dbReference type="RefSeq" id="WP_203364979.1">
    <property type="nucleotide sequence ID" value="NZ_WSFT01000009.1"/>
</dbReference>
<comment type="caution">
    <text evidence="1">The sequence shown here is derived from an EMBL/GenBank/DDBJ whole genome shotgun (WGS) entry which is preliminary data.</text>
</comment>
<accession>A0A942UUJ8</accession>
<reference evidence="1" key="1">
    <citation type="submission" date="2019-12" db="EMBL/GenBank/DDBJ databases">
        <title>Clostridiaceae gen. nov. sp. nov., isolated from sediment in Xinjiang, China.</title>
        <authorList>
            <person name="Zhang R."/>
        </authorList>
    </citation>
    <scope>NUCLEOTIDE SEQUENCE</scope>
    <source>
        <strain evidence="1">D2Q-11</strain>
    </source>
</reference>
<keyword evidence="2" id="KW-1185">Reference proteome</keyword>
<evidence type="ECO:0000313" key="1">
    <source>
        <dbReference type="EMBL" id="MBS4537049.1"/>
    </source>
</evidence>
<name>A0A942UUJ8_9FIRM</name>
<dbReference type="AlphaFoldDB" id="A0A942UUJ8"/>
<dbReference type="Proteomes" id="UP000724672">
    <property type="component" value="Unassembled WGS sequence"/>
</dbReference>